<dbReference type="InterPro" id="IPR036179">
    <property type="entry name" value="Ig-like_dom_sf"/>
</dbReference>
<accession>A0A3B4Z5L3</accession>
<feature type="chain" id="PRO_5017354428" description="Immunoglobulin V-set domain-containing protein" evidence="1">
    <location>
        <begin position="26"/>
        <end position="208"/>
    </location>
</feature>
<dbReference type="Pfam" id="PF07686">
    <property type="entry name" value="V-set"/>
    <property type="match status" value="1"/>
</dbReference>
<name>A0A3B4Z5L3_9TELE</name>
<dbReference type="PANTHER" id="PTHR21063">
    <property type="entry name" value="LFA-3"/>
    <property type="match status" value="1"/>
</dbReference>
<dbReference type="InterPro" id="IPR013783">
    <property type="entry name" value="Ig-like_fold"/>
</dbReference>
<organism evidence="3">
    <name type="scientific">Stegastes partitus</name>
    <name type="common">bicolor damselfish</name>
    <dbReference type="NCBI Taxonomy" id="144197"/>
    <lineage>
        <taxon>Eukaryota</taxon>
        <taxon>Metazoa</taxon>
        <taxon>Chordata</taxon>
        <taxon>Craniata</taxon>
        <taxon>Vertebrata</taxon>
        <taxon>Euteleostomi</taxon>
        <taxon>Actinopterygii</taxon>
        <taxon>Neopterygii</taxon>
        <taxon>Teleostei</taxon>
        <taxon>Neoteleostei</taxon>
        <taxon>Acanthomorphata</taxon>
        <taxon>Ovalentaria</taxon>
        <taxon>Pomacentridae</taxon>
        <taxon>Stegastes</taxon>
    </lineage>
</organism>
<dbReference type="STRING" id="144197.ENSSPAP00000004028"/>
<sequence>MRTHQNHQAAALLLLFLSLMVVVGAAGWSEYKTVTAKVGEDITLDIEDTQLQREDDLSWSYGPKHTVFITYANGTLQRIFPDRFQLDERTGALTIRSLTVEDTRLYQCQIISERGVGQRLPNATHRHASKVRRTLAATPRSSSSHLRGCFLLCGISHVVCTEMYELSSCSLSWIEIKAEIKGLCLSLTVPDKHSSNGQNVHVDKTNHT</sequence>
<proteinExistence type="predicted"/>
<dbReference type="AlphaFoldDB" id="A0A3B4Z5L3"/>
<reference evidence="3" key="1">
    <citation type="submission" date="2023-09" db="UniProtKB">
        <authorList>
            <consortium name="Ensembl"/>
        </authorList>
    </citation>
    <scope>IDENTIFICATION</scope>
</reference>
<dbReference type="SUPFAM" id="SSF48726">
    <property type="entry name" value="Immunoglobulin"/>
    <property type="match status" value="1"/>
</dbReference>
<dbReference type="Ensembl" id="ENSSPAT00000004111.1">
    <property type="protein sequence ID" value="ENSSPAP00000004028.1"/>
    <property type="gene ID" value="ENSSPAG00000003119.1"/>
</dbReference>
<dbReference type="PANTHER" id="PTHR21063:SF4">
    <property type="entry name" value="CD48 ANTIGEN-RELATED"/>
    <property type="match status" value="1"/>
</dbReference>
<feature type="domain" description="Immunoglobulin V-set" evidence="2">
    <location>
        <begin position="32"/>
        <end position="112"/>
    </location>
</feature>
<evidence type="ECO:0000256" key="1">
    <source>
        <dbReference type="SAM" id="SignalP"/>
    </source>
</evidence>
<dbReference type="Gene3D" id="2.60.40.10">
    <property type="entry name" value="Immunoglobulins"/>
    <property type="match status" value="1"/>
</dbReference>
<evidence type="ECO:0000259" key="2">
    <source>
        <dbReference type="Pfam" id="PF07686"/>
    </source>
</evidence>
<feature type="signal peptide" evidence="1">
    <location>
        <begin position="1"/>
        <end position="25"/>
    </location>
</feature>
<protein>
    <recommendedName>
        <fullName evidence="2">Immunoglobulin V-set domain-containing protein</fullName>
    </recommendedName>
</protein>
<keyword evidence="1" id="KW-0732">Signal</keyword>
<dbReference type="GeneTree" id="ENSGT00940000177734"/>
<evidence type="ECO:0000313" key="3">
    <source>
        <dbReference type="Ensembl" id="ENSSPAP00000004028.1"/>
    </source>
</evidence>
<dbReference type="InterPro" id="IPR013106">
    <property type="entry name" value="Ig_V-set"/>
</dbReference>